<protein>
    <submittedName>
        <fullName evidence="2">Uncharacterized protein</fullName>
    </submittedName>
</protein>
<name>A0ABC9B918_9POAL</name>
<dbReference type="EMBL" id="OZ075135">
    <property type="protein sequence ID" value="CAL4997028.1"/>
    <property type="molecule type" value="Genomic_DNA"/>
</dbReference>
<evidence type="ECO:0000313" key="3">
    <source>
        <dbReference type="Proteomes" id="UP001497457"/>
    </source>
</evidence>
<feature type="region of interest" description="Disordered" evidence="1">
    <location>
        <begin position="14"/>
        <end position="37"/>
    </location>
</feature>
<dbReference type="Proteomes" id="UP001497457">
    <property type="component" value="Chromosome 25rd"/>
</dbReference>
<sequence length="66" mass="7285">MAYEAAAAVALRDQSQLRSQEDKGSARRRRQQQVEKGKAAASCGVLRIIRRVFALSKAPEPSSEKK</sequence>
<evidence type="ECO:0000313" key="2">
    <source>
        <dbReference type="EMBL" id="CAL4997028.1"/>
    </source>
</evidence>
<keyword evidence="3" id="KW-1185">Reference proteome</keyword>
<gene>
    <name evidence="2" type="ORF">URODEC1_LOCUS63206</name>
</gene>
<dbReference type="AlphaFoldDB" id="A0ABC9B918"/>
<evidence type="ECO:0000256" key="1">
    <source>
        <dbReference type="SAM" id="MobiDB-lite"/>
    </source>
</evidence>
<accession>A0ABC9B918</accession>
<organism evidence="2 3">
    <name type="scientific">Urochloa decumbens</name>
    <dbReference type="NCBI Taxonomy" id="240449"/>
    <lineage>
        <taxon>Eukaryota</taxon>
        <taxon>Viridiplantae</taxon>
        <taxon>Streptophyta</taxon>
        <taxon>Embryophyta</taxon>
        <taxon>Tracheophyta</taxon>
        <taxon>Spermatophyta</taxon>
        <taxon>Magnoliopsida</taxon>
        <taxon>Liliopsida</taxon>
        <taxon>Poales</taxon>
        <taxon>Poaceae</taxon>
        <taxon>PACMAD clade</taxon>
        <taxon>Panicoideae</taxon>
        <taxon>Panicodae</taxon>
        <taxon>Paniceae</taxon>
        <taxon>Melinidinae</taxon>
        <taxon>Urochloa</taxon>
    </lineage>
</organism>
<proteinExistence type="predicted"/>
<reference evidence="2" key="1">
    <citation type="submission" date="2024-10" db="EMBL/GenBank/DDBJ databases">
        <authorList>
            <person name="Ryan C."/>
        </authorList>
    </citation>
    <scope>NUCLEOTIDE SEQUENCE [LARGE SCALE GENOMIC DNA]</scope>
</reference>